<dbReference type="Gene3D" id="6.10.250.1890">
    <property type="match status" value="1"/>
</dbReference>
<evidence type="ECO:0000256" key="5">
    <source>
        <dbReference type="ARBA" id="ARBA00023002"/>
    </source>
</evidence>
<dbReference type="PRINTS" id="PR01001">
    <property type="entry name" value="FADG3PDH"/>
</dbReference>
<dbReference type="Pfam" id="PF01266">
    <property type="entry name" value="DAO"/>
    <property type="match status" value="1"/>
</dbReference>
<dbReference type="Gene3D" id="3.50.50.60">
    <property type="entry name" value="FAD/NAD(P)-binding domain"/>
    <property type="match status" value="1"/>
</dbReference>
<keyword evidence="10" id="KW-1185">Reference proteome</keyword>
<dbReference type="EMBL" id="JAXLPB010000003">
    <property type="protein sequence ID" value="MDY8109463.1"/>
    <property type="molecule type" value="Genomic_DNA"/>
</dbReference>
<evidence type="ECO:0000256" key="3">
    <source>
        <dbReference type="ARBA" id="ARBA00022630"/>
    </source>
</evidence>
<accession>A0ABU5I3X0</accession>
<gene>
    <name evidence="9" type="primary">glpD</name>
    <name evidence="9" type="ORF">U0C82_09960</name>
</gene>
<evidence type="ECO:0000256" key="2">
    <source>
        <dbReference type="ARBA" id="ARBA00007330"/>
    </source>
</evidence>
<dbReference type="Proteomes" id="UP001294412">
    <property type="component" value="Unassembled WGS sequence"/>
</dbReference>
<dbReference type="EC" id="1.1.5.3" evidence="6"/>
<organism evidence="9 10">
    <name type="scientific">Fulvimarina uroteuthidis</name>
    <dbReference type="NCBI Taxonomy" id="3098149"/>
    <lineage>
        <taxon>Bacteria</taxon>
        <taxon>Pseudomonadati</taxon>
        <taxon>Pseudomonadota</taxon>
        <taxon>Alphaproteobacteria</taxon>
        <taxon>Hyphomicrobiales</taxon>
        <taxon>Aurantimonadaceae</taxon>
        <taxon>Fulvimarina</taxon>
    </lineage>
</organism>
<comment type="cofactor">
    <cofactor evidence="1 6">
        <name>FAD</name>
        <dbReference type="ChEBI" id="CHEBI:57692"/>
    </cofactor>
</comment>
<dbReference type="GO" id="GO:0004368">
    <property type="term" value="F:glycerol-3-phosphate dehydrogenase (quinone) activity"/>
    <property type="evidence" value="ECO:0007669"/>
    <property type="project" value="UniProtKB-EC"/>
</dbReference>
<feature type="domain" description="FAD dependent oxidoreductase" evidence="7">
    <location>
        <begin position="24"/>
        <end position="355"/>
    </location>
</feature>
<dbReference type="Gene3D" id="1.10.8.870">
    <property type="entry name" value="Alpha-glycerophosphate oxidase, cap domain"/>
    <property type="match status" value="1"/>
</dbReference>
<evidence type="ECO:0000256" key="1">
    <source>
        <dbReference type="ARBA" id="ARBA00001974"/>
    </source>
</evidence>
<dbReference type="NCBIfam" id="NF009906">
    <property type="entry name" value="PRK13369.1"/>
    <property type="match status" value="1"/>
</dbReference>
<evidence type="ECO:0000259" key="7">
    <source>
        <dbReference type="Pfam" id="PF01266"/>
    </source>
</evidence>
<comment type="catalytic activity">
    <reaction evidence="6">
        <text>a quinone + sn-glycerol 3-phosphate = dihydroxyacetone phosphate + a quinol</text>
        <dbReference type="Rhea" id="RHEA:18977"/>
        <dbReference type="ChEBI" id="CHEBI:24646"/>
        <dbReference type="ChEBI" id="CHEBI:57597"/>
        <dbReference type="ChEBI" id="CHEBI:57642"/>
        <dbReference type="ChEBI" id="CHEBI:132124"/>
        <dbReference type="EC" id="1.1.5.3"/>
    </reaction>
</comment>
<dbReference type="Gene3D" id="3.30.9.10">
    <property type="entry name" value="D-Amino Acid Oxidase, subunit A, domain 2"/>
    <property type="match status" value="1"/>
</dbReference>
<dbReference type="InterPro" id="IPR031656">
    <property type="entry name" value="DAO_C"/>
</dbReference>
<dbReference type="RefSeq" id="WP_322186956.1">
    <property type="nucleotide sequence ID" value="NZ_JAXLPB010000003.1"/>
</dbReference>
<dbReference type="PANTHER" id="PTHR11985">
    <property type="entry name" value="GLYCEROL-3-PHOSPHATE DEHYDROGENASE"/>
    <property type="match status" value="1"/>
</dbReference>
<keyword evidence="3 6" id="KW-0285">Flavoprotein</keyword>
<dbReference type="NCBIfam" id="NF008899">
    <property type="entry name" value="PRK12266.1"/>
    <property type="match status" value="1"/>
</dbReference>
<dbReference type="SUPFAM" id="SSF51905">
    <property type="entry name" value="FAD/NAD(P)-binding domain"/>
    <property type="match status" value="1"/>
</dbReference>
<proteinExistence type="inferred from homology"/>
<dbReference type="InterPro" id="IPR036188">
    <property type="entry name" value="FAD/NAD-bd_sf"/>
</dbReference>
<evidence type="ECO:0000313" key="9">
    <source>
        <dbReference type="EMBL" id="MDY8109463.1"/>
    </source>
</evidence>
<evidence type="ECO:0000313" key="10">
    <source>
        <dbReference type="Proteomes" id="UP001294412"/>
    </source>
</evidence>
<evidence type="ECO:0000256" key="6">
    <source>
        <dbReference type="RuleBase" id="RU361217"/>
    </source>
</evidence>
<name>A0ABU5I3X0_9HYPH</name>
<dbReference type="PROSITE" id="PS00977">
    <property type="entry name" value="FAD_G3PDH_1"/>
    <property type="match status" value="1"/>
</dbReference>
<dbReference type="PANTHER" id="PTHR11985:SF15">
    <property type="entry name" value="GLYCEROL-3-PHOSPHATE DEHYDROGENASE, MITOCHONDRIAL"/>
    <property type="match status" value="1"/>
</dbReference>
<evidence type="ECO:0000259" key="8">
    <source>
        <dbReference type="Pfam" id="PF16901"/>
    </source>
</evidence>
<comment type="caution">
    <text evidence="9">The sequence shown here is derived from an EMBL/GenBank/DDBJ whole genome shotgun (WGS) entry which is preliminary data.</text>
</comment>
<dbReference type="Pfam" id="PF16901">
    <property type="entry name" value="DAO_C"/>
    <property type="match status" value="1"/>
</dbReference>
<keyword evidence="4" id="KW-0274">FAD</keyword>
<dbReference type="InterPro" id="IPR006076">
    <property type="entry name" value="FAD-dep_OxRdtase"/>
</dbReference>
<dbReference type="InterPro" id="IPR038299">
    <property type="entry name" value="DAO_C_sf"/>
</dbReference>
<comment type="similarity">
    <text evidence="2 6">Belongs to the FAD-dependent glycerol-3-phosphate dehydrogenase family.</text>
</comment>
<reference evidence="9 10" key="1">
    <citation type="submission" date="2023-12" db="EMBL/GenBank/DDBJ databases">
        <title>Description of Novel Strain Fulvimarina sp. 2208YS6-2-32 isolated from Uroteuthis (Photololigo) edulis.</title>
        <authorList>
            <person name="Park J.-S."/>
        </authorList>
    </citation>
    <scope>NUCLEOTIDE SEQUENCE [LARGE SCALE GENOMIC DNA]</scope>
    <source>
        <strain evidence="9 10">2208YS6-2-32</strain>
    </source>
</reference>
<dbReference type="InterPro" id="IPR000447">
    <property type="entry name" value="G3P_DH_FAD-dep"/>
</dbReference>
<feature type="domain" description="Alpha-glycerophosphate oxidase C-terminal" evidence="8">
    <location>
        <begin position="403"/>
        <end position="504"/>
    </location>
</feature>
<protein>
    <recommendedName>
        <fullName evidence="6">Glycerol-3-phosphate dehydrogenase</fullName>
        <ecNumber evidence="6">1.1.5.3</ecNumber>
    </recommendedName>
</protein>
<keyword evidence="5 6" id="KW-0560">Oxidoreductase</keyword>
<evidence type="ECO:0000256" key="4">
    <source>
        <dbReference type="ARBA" id="ARBA00022827"/>
    </source>
</evidence>
<sequence length="519" mass="57885">MPAGRGLRFRVRFRCGWEALLDYDVFIVGGGINGCGIARDAAGRGYSVGLAEMNDLASGTSSWSTKLIHGGLRYLEHYEFNLVRHALKERETLWAIAPHIIRPLRFILPHHKGLRPAFILRIGLFLYDHIGGRKKLKKTVSLDLSSGPLGAPLKDDFSKGFEYSDARVDDARLVVLNARDASGRGADIMVRTKVTEARRENGVWHVTLEDRDAGTRRTVTARSLVNMGGPWVDEIIRGTMGRNEANHIRLVQGSHLVTRKLYDHDRAYIFQNADGRIIFTIPYEDDFTLVGTTDQDYDGDPADVKITESETDYLLAAASEYLKTTLTRDDIVWTYSGVRPLFDDGASKAQETTRDYVLTLEGNPDEAPLVNGFGGKITTYRVLSEEVVEMIEARIGAKGQAWTDEKPLPGGDFPVDGVAALEAELRASAPELDEKTVRRLVRSYGTDAKHFAKAGKMGENFGHGLFAAEIDWMIDREWARSAEDVLWRRSKLGLRFSEEETRAVEDHVSHKTESMTAAA</sequence>